<dbReference type="InterPro" id="IPR025411">
    <property type="entry name" value="DUF4136"/>
</dbReference>
<dbReference type="RefSeq" id="WP_144892370.1">
    <property type="nucleotide sequence ID" value="NZ_CP042218.1"/>
</dbReference>
<gene>
    <name evidence="2" type="ORF">FPZ22_09215</name>
</gene>
<keyword evidence="3" id="KW-1185">Reference proteome</keyword>
<name>A0A518N561_9GAMM</name>
<dbReference type="AlphaFoldDB" id="A0A518N561"/>
<accession>A0A518N561</accession>
<reference evidence="2 3" key="1">
    <citation type="submission" date="2019-07" db="EMBL/GenBank/DDBJ databases">
        <title>Full genome sequence of Luteimonas sp. Gr-4.</title>
        <authorList>
            <person name="Im W.-T."/>
        </authorList>
    </citation>
    <scope>NUCLEOTIDE SEQUENCE [LARGE SCALE GENOMIC DNA]</scope>
    <source>
        <strain evidence="2 3">Gr-4</strain>
    </source>
</reference>
<evidence type="ECO:0000313" key="3">
    <source>
        <dbReference type="Proteomes" id="UP000316584"/>
    </source>
</evidence>
<feature type="domain" description="DUF4136" evidence="1">
    <location>
        <begin position="31"/>
        <end position="189"/>
    </location>
</feature>
<dbReference type="Gene3D" id="3.30.160.670">
    <property type="match status" value="1"/>
</dbReference>
<dbReference type="KEGG" id="lug:FPZ22_09215"/>
<evidence type="ECO:0000313" key="2">
    <source>
        <dbReference type="EMBL" id="QDW67049.1"/>
    </source>
</evidence>
<protein>
    <submittedName>
        <fullName evidence="2">DUF4136 domain-containing protein</fullName>
    </submittedName>
</protein>
<dbReference type="EMBL" id="CP042218">
    <property type="protein sequence ID" value="QDW67049.1"/>
    <property type="molecule type" value="Genomic_DNA"/>
</dbReference>
<dbReference type="PROSITE" id="PS51257">
    <property type="entry name" value="PROKAR_LIPOPROTEIN"/>
    <property type="match status" value="1"/>
</dbReference>
<dbReference type="OrthoDB" id="118896at2"/>
<organism evidence="2 3">
    <name type="scientific">Luteimonas granuli</name>
    <dbReference type="NCBI Taxonomy" id="1176533"/>
    <lineage>
        <taxon>Bacteria</taxon>
        <taxon>Pseudomonadati</taxon>
        <taxon>Pseudomonadota</taxon>
        <taxon>Gammaproteobacteria</taxon>
        <taxon>Lysobacterales</taxon>
        <taxon>Lysobacteraceae</taxon>
        <taxon>Luteimonas</taxon>
    </lineage>
</organism>
<dbReference type="Pfam" id="PF13590">
    <property type="entry name" value="DUF4136"/>
    <property type="match status" value="1"/>
</dbReference>
<evidence type="ECO:0000259" key="1">
    <source>
        <dbReference type="Pfam" id="PF13590"/>
    </source>
</evidence>
<sequence>MARFHLPPFRWLLAALLLGLLSACATGPRISSDFDPRADFSAYRTFAFYSPLAIEREGYASLVSGRMKAAARAEMEARGYRYSESDPDLWLNINAYMQPRTDVSTIPDVDYAYYYSYRHRGYLAVPYWHDRTTVHRYTEGTMNIDLVDVRRNALVWEGIAVGRVARRQDPAARDAAIDSAIADIFAAYPHRAGTR</sequence>
<proteinExistence type="predicted"/>
<dbReference type="Proteomes" id="UP000316584">
    <property type="component" value="Chromosome"/>
</dbReference>